<proteinExistence type="predicted"/>
<protein>
    <submittedName>
        <fullName evidence="1">Uncharacterized protein</fullName>
    </submittedName>
</protein>
<feature type="non-terminal residue" evidence="1">
    <location>
        <position position="1"/>
    </location>
</feature>
<accession>A0A8H7QDK4</accession>
<evidence type="ECO:0000313" key="2">
    <source>
        <dbReference type="Proteomes" id="UP000603453"/>
    </source>
</evidence>
<dbReference type="EMBL" id="JAEPRD010000633">
    <property type="protein sequence ID" value="KAG2190533.1"/>
    <property type="molecule type" value="Genomic_DNA"/>
</dbReference>
<keyword evidence="2" id="KW-1185">Reference proteome</keyword>
<dbReference type="Proteomes" id="UP000603453">
    <property type="component" value="Unassembled WGS sequence"/>
</dbReference>
<comment type="caution">
    <text evidence="1">The sequence shown here is derived from an EMBL/GenBank/DDBJ whole genome shotgun (WGS) entry which is preliminary data.</text>
</comment>
<dbReference type="AlphaFoldDB" id="A0A8H7QDK4"/>
<organism evidence="1 2">
    <name type="scientific">Mucor saturninus</name>
    <dbReference type="NCBI Taxonomy" id="64648"/>
    <lineage>
        <taxon>Eukaryota</taxon>
        <taxon>Fungi</taxon>
        <taxon>Fungi incertae sedis</taxon>
        <taxon>Mucoromycota</taxon>
        <taxon>Mucoromycotina</taxon>
        <taxon>Mucoromycetes</taxon>
        <taxon>Mucorales</taxon>
        <taxon>Mucorineae</taxon>
        <taxon>Mucoraceae</taxon>
        <taxon>Mucor</taxon>
    </lineage>
</organism>
<evidence type="ECO:0000313" key="1">
    <source>
        <dbReference type="EMBL" id="KAG2190533.1"/>
    </source>
</evidence>
<sequence length="339" mass="38694">KLSELLACDDVRERLAYRFEQYLNSEILQPSQETVYRDAFDGELYAKFVKDGHFDNRHDIDGIRSEFLSTKMTMIQCVILNYDISEVIKVNLNSYLRPIIKELSALHSKPHLVKRNGQQFAICRVATTYVSGDGVQCNEFMTFGGHCSTYGCKFCLTKGKHRGDNGKGLLRSKDSLLKIDDGEVYAYNDYSFNIPNVFVDLASFTCFFRASPKYNRHFKYCGVQPDYPFKLSNNPFTAMKKSTEGSRQLIPASCFKGCRLAMDPNNVKALYPFAELMDWLLYCVSTLILSQFNGTVVIDGFLNLVRGITLSLQFRITEDDIKQIDKYVDSICTSLNFSN</sequence>
<gene>
    <name evidence="1" type="ORF">INT47_011931</name>
</gene>
<reference evidence="1" key="1">
    <citation type="submission" date="2020-12" db="EMBL/GenBank/DDBJ databases">
        <title>Metabolic potential, ecology and presence of endohyphal bacteria is reflected in genomic diversity of Mucoromycotina.</title>
        <authorList>
            <person name="Muszewska A."/>
            <person name="Okrasinska A."/>
            <person name="Steczkiewicz K."/>
            <person name="Drgas O."/>
            <person name="Orlowska M."/>
            <person name="Perlinska-Lenart U."/>
            <person name="Aleksandrzak-Piekarczyk T."/>
            <person name="Szatraj K."/>
            <person name="Zielenkiewicz U."/>
            <person name="Pilsyk S."/>
            <person name="Malc E."/>
            <person name="Mieczkowski P."/>
            <person name="Kruszewska J.S."/>
            <person name="Biernat P."/>
            <person name="Pawlowska J."/>
        </authorList>
    </citation>
    <scope>NUCLEOTIDE SEQUENCE</scope>
    <source>
        <strain evidence="1">WA0000017839</strain>
    </source>
</reference>
<name>A0A8H7QDK4_9FUNG</name>
<dbReference type="OrthoDB" id="2289822at2759"/>